<dbReference type="OrthoDB" id="9854662at2"/>
<reference evidence="3" key="1">
    <citation type="submission" date="2016-10" db="EMBL/GenBank/DDBJ databases">
        <authorList>
            <person name="Varghese N."/>
            <person name="Submissions S."/>
        </authorList>
    </citation>
    <scope>NUCLEOTIDE SEQUENCE [LARGE SCALE GENOMIC DNA]</scope>
    <source>
        <strain evidence="3">Z-7934</strain>
    </source>
</reference>
<dbReference type="AlphaFoldDB" id="A0A1I3G8Q3"/>
<protein>
    <submittedName>
        <fullName evidence="2">Uncharacterized protein</fullName>
    </submittedName>
</protein>
<dbReference type="STRING" id="69895.SAMN05192551_10861"/>
<evidence type="ECO:0000313" key="3">
    <source>
        <dbReference type="Proteomes" id="UP000199287"/>
    </source>
</evidence>
<sequence>MVRKKEIIAIMDVRKISHAEKSKLTCFHKGDESVKSLVILSPSFKRQKKRNQRGRKKKKDQKGPEHIVLVSSISPTTLKDRVSNS</sequence>
<dbReference type="RefSeq" id="WP_143092042.1">
    <property type="nucleotide sequence ID" value="NZ_FOQA01000008.1"/>
</dbReference>
<accession>A0A1I3G8Q3</accession>
<gene>
    <name evidence="2" type="ORF">SAMN05192551_10861</name>
</gene>
<organism evidence="2 3">
    <name type="scientific">Tindallia magadiensis</name>
    <dbReference type="NCBI Taxonomy" id="69895"/>
    <lineage>
        <taxon>Bacteria</taxon>
        <taxon>Bacillati</taxon>
        <taxon>Bacillota</taxon>
        <taxon>Clostridia</taxon>
        <taxon>Peptostreptococcales</taxon>
        <taxon>Tindalliaceae</taxon>
        <taxon>Tindallia</taxon>
    </lineage>
</organism>
<evidence type="ECO:0000256" key="1">
    <source>
        <dbReference type="SAM" id="MobiDB-lite"/>
    </source>
</evidence>
<feature type="compositionally biased region" description="Basic residues" evidence="1">
    <location>
        <begin position="45"/>
        <end position="60"/>
    </location>
</feature>
<keyword evidence="3" id="KW-1185">Reference proteome</keyword>
<dbReference type="EMBL" id="FOQA01000008">
    <property type="protein sequence ID" value="SFI19866.1"/>
    <property type="molecule type" value="Genomic_DNA"/>
</dbReference>
<feature type="region of interest" description="Disordered" evidence="1">
    <location>
        <begin position="41"/>
        <end position="70"/>
    </location>
</feature>
<proteinExistence type="predicted"/>
<evidence type="ECO:0000313" key="2">
    <source>
        <dbReference type="EMBL" id="SFI19866.1"/>
    </source>
</evidence>
<name>A0A1I3G8Q3_9FIRM</name>
<dbReference type="Proteomes" id="UP000199287">
    <property type="component" value="Unassembled WGS sequence"/>
</dbReference>